<sequence>MQDALDAWNENKQIFIDLGIRKDLNIPKFHSLLHYVKSIKMFGTTDNYNTEAFERFHIDFAKEGWRSSNKRDEFPQMITWLSRQEKVSLFDNYLDWKDEDLDSIQAPLLHPLQQCAAPQIAKYPPYPGRPLSVIEQHHKSPSFSKDLRDYLNAFRKNPYSRREIDFYDLPIQRLDVYSQFKFHPHSLHDDPDGEERDTVKALPTSNALPHGRFDTVVALNTDEAQSTGLQGISHIYFSMHV</sequence>
<protein>
    <recommendedName>
        <fullName evidence="1">DUF6830 domain-containing protein</fullName>
    </recommendedName>
</protein>
<proteinExistence type="predicted"/>
<evidence type="ECO:0000259" key="1">
    <source>
        <dbReference type="Pfam" id="PF20722"/>
    </source>
</evidence>
<name>A0A9W8MPP5_9AGAR</name>
<dbReference type="Proteomes" id="UP001148786">
    <property type="component" value="Unassembled WGS sequence"/>
</dbReference>
<evidence type="ECO:0000313" key="2">
    <source>
        <dbReference type="EMBL" id="KAJ3486723.1"/>
    </source>
</evidence>
<keyword evidence="3" id="KW-1185">Reference proteome</keyword>
<evidence type="ECO:0000313" key="3">
    <source>
        <dbReference type="Proteomes" id="UP001148786"/>
    </source>
</evidence>
<feature type="domain" description="DUF6830" evidence="1">
    <location>
        <begin position="119"/>
        <end position="231"/>
    </location>
</feature>
<gene>
    <name evidence="2" type="ORF">NLJ89_g11786</name>
</gene>
<dbReference type="Pfam" id="PF20722">
    <property type="entry name" value="DUF6830"/>
    <property type="match status" value="1"/>
</dbReference>
<comment type="caution">
    <text evidence="2">The sequence shown here is derived from an EMBL/GenBank/DDBJ whole genome shotgun (WGS) entry which is preliminary data.</text>
</comment>
<dbReference type="OrthoDB" id="3232941at2759"/>
<reference evidence="2" key="1">
    <citation type="submission" date="2022-07" db="EMBL/GenBank/DDBJ databases">
        <title>Genome Sequence of Agrocybe chaxingu.</title>
        <authorList>
            <person name="Buettner E."/>
        </authorList>
    </citation>
    <scope>NUCLEOTIDE SEQUENCE</scope>
    <source>
        <strain evidence="2">MP-N11</strain>
    </source>
</reference>
<organism evidence="2 3">
    <name type="scientific">Agrocybe chaxingu</name>
    <dbReference type="NCBI Taxonomy" id="84603"/>
    <lineage>
        <taxon>Eukaryota</taxon>
        <taxon>Fungi</taxon>
        <taxon>Dikarya</taxon>
        <taxon>Basidiomycota</taxon>
        <taxon>Agaricomycotina</taxon>
        <taxon>Agaricomycetes</taxon>
        <taxon>Agaricomycetidae</taxon>
        <taxon>Agaricales</taxon>
        <taxon>Agaricineae</taxon>
        <taxon>Strophariaceae</taxon>
        <taxon>Agrocybe</taxon>
    </lineage>
</organism>
<dbReference type="InterPro" id="IPR049233">
    <property type="entry name" value="DUF6830"/>
</dbReference>
<dbReference type="EMBL" id="JANKHO010003027">
    <property type="protein sequence ID" value="KAJ3486723.1"/>
    <property type="molecule type" value="Genomic_DNA"/>
</dbReference>
<dbReference type="AlphaFoldDB" id="A0A9W8MPP5"/>
<accession>A0A9W8MPP5</accession>